<dbReference type="SUPFAM" id="SSF110857">
    <property type="entry name" value="Gamma-glutamyl cyclotransferase-like"/>
    <property type="match status" value="1"/>
</dbReference>
<evidence type="ECO:0000313" key="3">
    <source>
        <dbReference type="Proteomes" id="UP000641646"/>
    </source>
</evidence>
<reference evidence="2" key="1">
    <citation type="journal article" date="2015" name="ISME J.">
        <title>Draft Genome Sequence of Streptomyces incarnatus NRRL8089, which Produces the Nucleoside Antibiotic Sinefungin.</title>
        <authorList>
            <person name="Oshima K."/>
            <person name="Hattori M."/>
            <person name="Shimizu H."/>
            <person name="Fukuda K."/>
            <person name="Nemoto M."/>
            <person name="Inagaki K."/>
            <person name="Tamura T."/>
        </authorList>
    </citation>
    <scope>NUCLEOTIDE SEQUENCE</scope>
    <source>
        <strain evidence="2">FACHB-1375</strain>
    </source>
</reference>
<keyword evidence="3" id="KW-1185">Reference proteome</keyword>
<comment type="caution">
    <text evidence="2">The sequence shown here is derived from an EMBL/GenBank/DDBJ whole genome shotgun (WGS) entry which is preliminary data.</text>
</comment>
<name>A0A926ZFM2_9CYAN</name>
<feature type="domain" description="Gamma-glutamylcyclotransferase AIG2-like" evidence="1">
    <location>
        <begin position="4"/>
        <end position="129"/>
    </location>
</feature>
<gene>
    <name evidence="2" type="ORF">H6G03_06840</name>
</gene>
<dbReference type="RefSeq" id="WP_190463401.1">
    <property type="nucleotide sequence ID" value="NZ_JACJPW010000012.1"/>
</dbReference>
<evidence type="ECO:0000313" key="2">
    <source>
        <dbReference type="EMBL" id="MBD2180819.1"/>
    </source>
</evidence>
<dbReference type="AlphaFoldDB" id="A0A926ZFM2"/>
<dbReference type="Pfam" id="PF06094">
    <property type="entry name" value="GGACT"/>
    <property type="match status" value="1"/>
</dbReference>
<dbReference type="EMBL" id="JACJPW010000012">
    <property type="protein sequence ID" value="MBD2180819.1"/>
    <property type="molecule type" value="Genomic_DNA"/>
</dbReference>
<proteinExistence type="predicted"/>
<accession>A0A926ZFM2</accession>
<sequence length="135" mass="15609">MLKVFVYGTLKPGESNYQRYCAGKVVQEERSIAYGELFHLPAFGYPAMTTGYTRVQGYVLTFADADVLHKLDQLEDYDPQRLPEENLYDRKQIETYNLDGRSQGIAWAYFMTSERVEGLGGIFIPSGWWFSSKYF</sequence>
<dbReference type="Proteomes" id="UP000641646">
    <property type="component" value="Unassembled WGS sequence"/>
</dbReference>
<dbReference type="Gene3D" id="3.10.490.10">
    <property type="entry name" value="Gamma-glutamyl cyclotransferase-like"/>
    <property type="match status" value="1"/>
</dbReference>
<organism evidence="2 3">
    <name type="scientific">Aerosakkonema funiforme FACHB-1375</name>
    <dbReference type="NCBI Taxonomy" id="2949571"/>
    <lineage>
        <taxon>Bacteria</taxon>
        <taxon>Bacillati</taxon>
        <taxon>Cyanobacteriota</taxon>
        <taxon>Cyanophyceae</taxon>
        <taxon>Oscillatoriophycideae</taxon>
        <taxon>Aerosakkonematales</taxon>
        <taxon>Aerosakkonemataceae</taxon>
        <taxon>Aerosakkonema</taxon>
    </lineage>
</organism>
<dbReference type="InterPro" id="IPR036568">
    <property type="entry name" value="GGCT-like_sf"/>
</dbReference>
<reference evidence="2" key="2">
    <citation type="submission" date="2020-08" db="EMBL/GenBank/DDBJ databases">
        <authorList>
            <person name="Chen M."/>
            <person name="Teng W."/>
            <person name="Zhao L."/>
            <person name="Hu C."/>
            <person name="Zhou Y."/>
            <person name="Han B."/>
            <person name="Song L."/>
            <person name="Shu W."/>
        </authorList>
    </citation>
    <scope>NUCLEOTIDE SEQUENCE</scope>
    <source>
        <strain evidence="2">FACHB-1375</strain>
    </source>
</reference>
<dbReference type="CDD" id="cd06661">
    <property type="entry name" value="GGCT_like"/>
    <property type="match status" value="1"/>
</dbReference>
<protein>
    <submittedName>
        <fullName evidence="2">Gamma-glutamylcyclotransferase</fullName>
    </submittedName>
</protein>
<dbReference type="InterPro" id="IPR009288">
    <property type="entry name" value="AIG2-like_dom"/>
</dbReference>
<evidence type="ECO:0000259" key="1">
    <source>
        <dbReference type="Pfam" id="PF06094"/>
    </source>
</evidence>
<dbReference type="InterPro" id="IPR013024">
    <property type="entry name" value="GGCT-like"/>
</dbReference>